<dbReference type="OrthoDB" id="9779968at2"/>
<name>A0A1G1SQR7_9BACT</name>
<reference evidence="1 2" key="1">
    <citation type="submission" date="2016-08" db="EMBL/GenBank/DDBJ databases">
        <title>Hymenobacter coccineus sp. nov., Hymenobacter lapidarius sp. nov. and Hymenobacter glacialis sp. nov., isolated from Antarctic soil.</title>
        <authorList>
            <person name="Sedlacek I."/>
            <person name="Kralova S."/>
            <person name="Kyrova K."/>
            <person name="Maslanova I."/>
            <person name="Stankova E."/>
            <person name="Vrbovska V."/>
            <person name="Nemec M."/>
            <person name="Bartak M."/>
            <person name="Svec P."/>
            <person name="Busse H.-J."/>
            <person name="Pantucek R."/>
        </authorList>
    </citation>
    <scope>NUCLEOTIDE SEQUENCE [LARGE SCALE GENOMIC DNA]</scope>
    <source>
        <strain evidence="1 2">CCM 8648</strain>
    </source>
</reference>
<dbReference type="RefSeq" id="WP_070736503.1">
    <property type="nucleotide sequence ID" value="NZ_MDZC01000133.1"/>
</dbReference>
<dbReference type="AlphaFoldDB" id="A0A1G1SQR7"/>
<dbReference type="Proteomes" id="UP000177791">
    <property type="component" value="Unassembled WGS sequence"/>
</dbReference>
<organism evidence="1 2">
    <name type="scientific">Hymenobacter glacialis</name>
    <dbReference type="NCBI Taxonomy" id="1908236"/>
    <lineage>
        <taxon>Bacteria</taxon>
        <taxon>Pseudomonadati</taxon>
        <taxon>Bacteroidota</taxon>
        <taxon>Cytophagia</taxon>
        <taxon>Cytophagales</taxon>
        <taxon>Hymenobacteraceae</taxon>
        <taxon>Hymenobacter</taxon>
    </lineage>
</organism>
<dbReference type="EMBL" id="MDZC01000133">
    <property type="protein sequence ID" value="OGX80970.1"/>
    <property type="molecule type" value="Genomic_DNA"/>
</dbReference>
<accession>A0A1G1SQR7</accession>
<comment type="caution">
    <text evidence="1">The sequence shown here is derived from an EMBL/GenBank/DDBJ whole genome shotgun (WGS) entry which is preliminary data.</text>
</comment>
<protein>
    <recommendedName>
        <fullName evidence="3">Secretion system C-terminal sorting domain-containing protein</fullName>
    </recommendedName>
</protein>
<keyword evidence="2" id="KW-1185">Reference proteome</keyword>
<proteinExistence type="predicted"/>
<evidence type="ECO:0000313" key="1">
    <source>
        <dbReference type="EMBL" id="OGX80970.1"/>
    </source>
</evidence>
<dbReference type="STRING" id="1908236.BEN48_07330"/>
<dbReference type="Pfam" id="PF07394">
    <property type="entry name" value="DUF1501"/>
    <property type="match status" value="1"/>
</dbReference>
<dbReference type="PANTHER" id="PTHR43737">
    <property type="entry name" value="BLL7424 PROTEIN"/>
    <property type="match status" value="1"/>
</dbReference>
<sequence length="525" mass="55593">MKRREFLQTTAAATAGTAFLSGLPVGAYGYSPELAALTNAATQSDKVLVIIQLQGGNDGLNMIIPLDQYPALMAARPNLALPQSAVLPLTAATGIHPAMAALRSLYQNGQMGVVQSVGYPSPNFSHFRATDIWTSGSDSNVNLTTGWAGRYLNSEFPGFPTGYPNTQSPDPLAISIGSVVSNCVQGPAVNMGMAIASTSSFYQLLSGGVDAAPNTPAGHELTFIRQVVSQTQVYTTAIQEAARRAQNLSPLYPAAGQNSLADQLKIVAQLVAGGLGTRIYVCNLGGFDTHTLQVPATGSTTTGTHATLLGRISEAVNAFQDDLRRLAIQDRVVGLTFSEFGRRIRANAGNGTDHGAAAPLLVFGTRVNPMIHGANPTLPANAGVNDNVTMQHDFRSIYTSILQDWFQVAPATLAQLFGRSFPYVPVLRPNALLATTKAAEVADFTVYPNPVAREGRTTVAYESTGGHVQVVLLDTLGREVRRAVDRMLPRGAQLLPLDLSGLAAGAYYCQVREAQRSGSRIVVIE</sequence>
<dbReference type="PROSITE" id="PS51318">
    <property type="entry name" value="TAT"/>
    <property type="match status" value="1"/>
</dbReference>
<dbReference type="InterPro" id="IPR010869">
    <property type="entry name" value="DUF1501"/>
</dbReference>
<gene>
    <name evidence="1" type="ORF">BEN48_07330</name>
</gene>
<dbReference type="InterPro" id="IPR006311">
    <property type="entry name" value="TAT_signal"/>
</dbReference>
<dbReference type="NCBIfam" id="TIGR04183">
    <property type="entry name" value="Por_Secre_tail"/>
    <property type="match status" value="1"/>
</dbReference>
<evidence type="ECO:0008006" key="3">
    <source>
        <dbReference type="Google" id="ProtNLM"/>
    </source>
</evidence>
<dbReference type="PANTHER" id="PTHR43737:SF1">
    <property type="entry name" value="DUF1501 DOMAIN-CONTAINING PROTEIN"/>
    <property type="match status" value="1"/>
</dbReference>
<dbReference type="InterPro" id="IPR026444">
    <property type="entry name" value="Secre_tail"/>
</dbReference>
<evidence type="ECO:0000313" key="2">
    <source>
        <dbReference type="Proteomes" id="UP000177791"/>
    </source>
</evidence>